<evidence type="ECO:0000313" key="3">
    <source>
        <dbReference type="EMBL" id="KAH0546300.1"/>
    </source>
</evidence>
<evidence type="ECO:0000313" key="4">
    <source>
        <dbReference type="Proteomes" id="UP000826195"/>
    </source>
</evidence>
<feature type="signal peptide" evidence="2">
    <location>
        <begin position="1"/>
        <end position="17"/>
    </location>
</feature>
<keyword evidence="2" id="KW-0732">Signal</keyword>
<dbReference type="AlphaFoldDB" id="A0AAV7I817"/>
<reference evidence="3 4" key="1">
    <citation type="journal article" date="2021" name="J. Hered.">
        <title>A chromosome-level genome assembly of the parasitoid wasp, Cotesia glomerata (Hymenoptera: Braconidae).</title>
        <authorList>
            <person name="Pinto B.J."/>
            <person name="Weis J.J."/>
            <person name="Gamble T."/>
            <person name="Ode P.J."/>
            <person name="Paul R."/>
            <person name="Zaspel J.M."/>
        </authorList>
    </citation>
    <scope>NUCLEOTIDE SEQUENCE [LARGE SCALE GENOMIC DNA]</scope>
    <source>
        <strain evidence="3">CgM1</strain>
    </source>
</reference>
<feature type="region of interest" description="Disordered" evidence="1">
    <location>
        <begin position="227"/>
        <end position="250"/>
    </location>
</feature>
<dbReference type="Proteomes" id="UP000826195">
    <property type="component" value="Unassembled WGS sequence"/>
</dbReference>
<comment type="caution">
    <text evidence="3">The sequence shown here is derived from an EMBL/GenBank/DDBJ whole genome shotgun (WGS) entry which is preliminary data.</text>
</comment>
<organism evidence="3 4">
    <name type="scientific">Cotesia glomerata</name>
    <name type="common">Lepidopteran parasitic wasp</name>
    <name type="synonym">Apanteles glomeratus</name>
    <dbReference type="NCBI Taxonomy" id="32391"/>
    <lineage>
        <taxon>Eukaryota</taxon>
        <taxon>Metazoa</taxon>
        <taxon>Ecdysozoa</taxon>
        <taxon>Arthropoda</taxon>
        <taxon>Hexapoda</taxon>
        <taxon>Insecta</taxon>
        <taxon>Pterygota</taxon>
        <taxon>Neoptera</taxon>
        <taxon>Endopterygota</taxon>
        <taxon>Hymenoptera</taxon>
        <taxon>Apocrita</taxon>
        <taxon>Ichneumonoidea</taxon>
        <taxon>Braconidae</taxon>
        <taxon>Microgastrinae</taxon>
        <taxon>Cotesia</taxon>
    </lineage>
</organism>
<feature type="compositionally biased region" description="Basic and acidic residues" evidence="1">
    <location>
        <begin position="240"/>
        <end position="250"/>
    </location>
</feature>
<name>A0AAV7I817_COTGL</name>
<gene>
    <name evidence="3" type="ORF">KQX54_008073</name>
</gene>
<proteinExistence type="predicted"/>
<accession>A0AAV7I817</accession>
<dbReference type="EMBL" id="JAHXZJ010002237">
    <property type="protein sequence ID" value="KAH0546300.1"/>
    <property type="molecule type" value="Genomic_DNA"/>
</dbReference>
<evidence type="ECO:0000256" key="1">
    <source>
        <dbReference type="SAM" id="MobiDB-lite"/>
    </source>
</evidence>
<protein>
    <submittedName>
        <fullName evidence="3">Uncharacterized protein</fullName>
    </submittedName>
</protein>
<feature type="chain" id="PRO_5043978366" evidence="2">
    <location>
        <begin position="18"/>
        <end position="343"/>
    </location>
</feature>
<evidence type="ECO:0000256" key="2">
    <source>
        <dbReference type="SAM" id="SignalP"/>
    </source>
</evidence>
<sequence>MEINLLIIIAIITGSTAAIDNVVTIKNNTVQKIDNDLGTNTTTQDIVTIEADGSINYKSIIEIVYKSQDQDPVDYTERNYTRIKNVQIFGKDNRLHSVENYVRTGADGYGIAHFHKISYEDDDSQILYHTYTRNDKYSAIRKEIRSEIEKNGAETTYRMFFGFGPDGHFRNLSTTYPNAPTIASINPQDGCGNTTLHATYFSVVFYSRNHDPEHAATGGRETRISWEGKGAEKSRRRRRITAEDRGNERGHSSPYTYYGDCLCWLMATYAAHTSHYSPRLLVLVLVGPLLSPWPRYTVVQGNGEHVMDKIKSSWATIVKISPLIDCSCAEGPVARIRSYALWS</sequence>
<keyword evidence="4" id="KW-1185">Reference proteome</keyword>